<dbReference type="GO" id="GO:0030864">
    <property type="term" value="C:cortical actin cytoskeleton"/>
    <property type="evidence" value="ECO:0007669"/>
    <property type="project" value="TreeGrafter"/>
</dbReference>
<keyword evidence="4" id="KW-0963">Cytoplasm</keyword>
<dbReference type="Proteomes" id="UP000193642">
    <property type="component" value="Unassembled WGS sequence"/>
</dbReference>
<evidence type="ECO:0000256" key="11">
    <source>
        <dbReference type="ARBA" id="ARBA00023203"/>
    </source>
</evidence>
<keyword evidence="9" id="KW-1133">Transmembrane helix</keyword>
<dbReference type="SMART" id="SM00307">
    <property type="entry name" value="ILWEQ"/>
    <property type="match status" value="1"/>
</dbReference>
<comment type="caution">
    <text evidence="15">The sequence shown here is derived from an EMBL/GenBank/DDBJ whole genome shotgun (WGS) entry which is preliminary data.</text>
</comment>
<feature type="region of interest" description="Disordered" evidence="13">
    <location>
        <begin position="690"/>
        <end position="709"/>
    </location>
</feature>
<feature type="region of interest" description="Disordered" evidence="13">
    <location>
        <begin position="1762"/>
        <end position="1793"/>
    </location>
</feature>
<dbReference type="GO" id="GO:0035615">
    <property type="term" value="F:clathrin adaptor activity"/>
    <property type="evidence" value="ECO:0007669"/>
    <property type="project" value="TreeGrafter"/>
</dbReference>
<organism evidence="15 16">
    <name type="scientific">Rhizoclosmatium globosum</name>
    <dbReference type="NCBI Taxonomy" id="329046"/>
    <lineage>
        <taxon>Eukaryota</taxon>
        <taxon>Fungi</taxon>
        <taxon>Fungi incertae sedis</taxon>
        <taxon>Chytridiomycota</taxon>
        <taxon>Chytridiomycota incertae sedis</taxon>
        <taxon>Chytridiomycetes</taxon>
        <taxon>Chytridiales</taxon>
        <taxon>Chytriomycetaceae</taxon>
        <taxon>Rhizoclosmatium</taxon>
    </lineage>
</organism>
<evidence type="ECO:0000256" key="6">
    <source>
        <dbReference type="ARBA" id="ARBA00022679"/>
    </source>
</evidence>
<sequence length="1970" mass="219097">MKLRRTLTRFLCYIFPLGIIATVLTLHNVSHSQRRHNNTNTYRRRDTSTNSIAIAIKTGKKLLSTDNSEFTVGFNLTVHNVVASYSLNSLDSISTLNTTKLDIDRDVLKRAKQPSIQNPEGSVIPNVESEGWKLDAFKNLPGLKKLFELYPKMDWFMMIDDDTFVFADNLMENLKELNPQTPIYMGRAGKFVGCDGVSKHGDGPLFAHGGSGYILSKAAMLLLISNFDRCNQKYSTCWAGDVRVALCMRDLGIKVQHNYGFNGVPPDAFSPLWPKNMCAKPITFHHLLPSAMQRLYTLETQTENLTFAALFQAERAWGNATKWEVDVKRNGGDYKTMVRVRADQCQDACWRDEECRSYTWGPAADEDDNPSGDMEVGQCWMKKSMNPGQYSVGWISGVYPERFSYPGAYDDPYGSSRGSRSGSNSNANGNYSASDYYGNTGGLDRYGGGGGGGLSQGGRSSGAGSGLSSTVRGVFKSDKTDAALAEHIKKALSTEEVAPKQKHVRECILYTWDVKGSGSLWLGLKGYPMYGDEVALKDLANDYGWLENLGEALEDSEEVSTVASIYLPPVPHPKTRLPQKHPEYTGNFDYQEYVTLKGVEDPNEGFETINDLLNLLKRSYSMGEAVFNSFRAGAGNECRIAALVPLVKRVSESIIIGAVEVLAPLREKFNNGHHALYKFYYEQPPSFMEKEPTVMPKAPQTPPEQLQEEDDAFARQQAELESQIREENKRLEAQRQAALQQQQQQMELAQQQQILAQQRYAEEERLRQLQMQQQQQQLEAAQYMGLLENLRNQTAKDQEAIQLYEQRVRMLEQQLAQANLSSNEGTIRSLQDELNQWKQKYEALAKLYAQLRKEHLELLNKFKDIKEGSGKQADEVRSQLEKIKAELRAKATELTDVMVERDRLRNEADRIRLTTEEEISRLRKDLQDTKDSLIDMSKSKGAEVSSIIARYNAEKAELEQLNIMKQKMIDDLRVQLDRVSEDAQRLRHGQDEETAILQQGLDQTLLALAQMQKTQEETEASLLEEMRRLQYDHLNNLNRMMDIILQTCINQVDEATYELESPSHEGNQAATPEYVQSLLEKTIGAAGDFGASFIQLIEGGDQANAIGASNTFAQSISQLLFNVKGVARLAKDDDNADDIIRVTKTGSLACRSFFQRLQSASISGTHPAERPQMINDSARDAVMGLLGISPVLELLAPQHSLDAAGGDLGDLVEREMQAAAKAIEDAARRLQELMARPPGAGDINVHQAVLASAMALTNAIAQLIRCATVCQQEIVAHGRDGSSNTAFYKKNNKWTEGLVSAAKAVAIATTFLVECADGLVRGTHSMEQLIVAAQEVGVATTQLVAASRVKAVPFSKVQAKLEDAAVAVREATKLLVKAARDASKMRSEQLAREEIGHMGRHEIKIKEMEQQVKILELEKELNQARKLRGNLPRMTLSFGGPYEEQILQLQRLEGLVDEFILRQSQDEAAKDAADGMTVSERRERFVRTVKALGDIVDGRLYRLKAKSLEAYFKVEAAALQERWNMRRAQSYRFVMCGGVFKSLAGLADDRLPHRERLCRTLKKRSMYKGEASLRAVWIASLQVTEALSLDEVTSTVLTAVDETLPSLIPIQLPLDKERLNACAVAWEQAMRRPKKGSSLTNPKTRATTISAISNATLKREASSHSPPPISLFHNIQPASDNFADPMLVENSSLGTAKQNNDDLDMDVLLDESEREFRSRSNSGDSTNISSSLESSVTVAYFQDAAEVDSAHNSQATADATIFEKVQLKPPEPRPTGLARALEQQQSGHAEQNPFENVTLMNSFFPDSYLMPTSASPLESQSSVQFPYSPHSDFMSPQNPFDFYGAIYGTSMLGDSLGSHHDFGAFVSFGQPQGFDLSQYSAAQPYTPISSSSLLATSFVGMSHADDLETLCFENVLQGSYLTATSSAPIPIANHPEVVVKMEDSVTDQEDGWLFGLDPDHEQMYLNKPSP</sequence>
<dbReference type="GO" id="GO:0007015">
    <property type="term" value="P:actin filament organization"/>
    <property type="evidence" value="ECO:0007669"/>
    <property type="project" value="TreeGrafter"/>
</dbReference>
<dbReference type="GO" id="GO:0048268">
    <property type="term" value="P:clathrin coat assembly"/>
    <property type="evidence" value="ECO:0007669"/>
    <property type="project" value="TreeGrafter"/>
</dbReference>
<dbReference type="GO" id="GO:0080025">
    <property type="term" value="F:phosphatidylinositol-3,5-bisphosphate binding"/>
    <property type="evidence" value="ECO:0007669"/>
    <property type="project" value="TreeGrafter"/>
</dbReference>
<evidence type="ECO:0000259" key="14">
    <source>
        <dbReference type="PROSITE" id="PS50945"/>
    </source>
</evidence>
<dbReference type="Gene3D" id="1.20.1410.10">
    <property type="entry name" value="I/LWEQ domain"/>
    <property type="match status" value="1"/>
</dbReference>
<protein>
    <recommendedName>
        <fullName evidence="14">I/LWEQ domain-containing protein</fullName>
    </recommendedName>
</protein>
<dbReference type="InterPro" id="IPR011417">
    <property type="entry name" value="ANTH_dom"/>
</dbReference>
<evidence type="ECO:0000256" key="3">
    <source>
        <dbReference type="ARBA" id="ARBA00010135"/>
    </source>
</evidence>
<comment type="similarity">
    <text evidence="3">Belongs to the SLA2 family.</text>
</comment>
<dbReference type="Pfam" id="PF07651">
    <property type="entry name" value="ANTH"/>
    <property type="match status" value="1"/>
</dbReference>
<proteinExistence type="inferred from homology"/>
<dbReference type="GO" id="GO:0016757">
    <property type="term" value="F:glycosyltransferase activity"/>
    <property type="evidence" value="ECO:0007669"/>
    <property type="project" value="UniProtKB-KW"/>
</dbReference>
<dbReference type="OrthoDB" id="10262320at2759"/>
<keyword evidence="7" id="KW-0812">Transmembrane</keyword>
<keyword evidence="8" id="KW-0735">Signal-anchor</keyword>
<gene>
    <name evidence="15" type="ORF">BCR33DRAFT_782489</name>
</gene>
<evidence type="ECO:0000256" key="10">
    <source>
        <dbReference type="ARBA" id="ARBA00023136"/>
    </source>
</evidence>
<feature type="compositionally biased region" description="Polar residues" evidence="13">
    <location>
        <begin position="1782"/>
        <end position="1793"/>
    </location>
</feature>
<evidence type="ECO:0000313" key="16">
    <source>
        <dbReference type="Proteomes" id="UP000193642"/>
    </source>
</evidence>
<evidence type="ECO:0000313" key="15">
    <source>
        <dbReference type="EMBL" id="ORY48085.1"/>
    </source>
</evidence>
<evidence type="ECO:0000256" key="7">
    <source>
        <dbReference type="ARBA" id="ARBA00022692"/>
    </source>
</evidence>
<name>A0A1Y2CP39_9FUNG</name>
<evidence type="ECO:0000256" key="12">
    <source>
        <dbReference type="SAM" id="Coils"/>
    </source>
</evidence>
<keyword evidence="16" id="KW-1185">Reference proteome</keyword>
<dbReference type="EMBL" id="MCGO01000012">
    <property type="protein sequence ID" value="ORY48085.1"/>
    <property type="molecule type" value="Genomic_DNA"/>
</dbReference>
<evidence type="ECO:0000256" key="4">
    <source>
        <dbReference type="ARBA" id="ARBA00022490"/>
    </source>
</evidence>
<dbReference type="SUPFAM" id="SSF109885">
    <property type="entry name" value="I/LWEQ domain"/>
    <property type="match status" value="1"/>
</dbReference>
<dbReference type="GO" id="GO:0043325">
    <property type="term" value="F:phosphatidylinositol-3,4-bisphosphate binding"/>
    <property type="evidence" value="ECO:0007669"/>
    <property type="project" value="TreeGrafter"/>
</dbReference>
<dbReference type="PROSITE" id="PS50945">
    <property type="entry name" value="I_LWEQ"/>
    <property type="match status" value="1"/>
</dbReference>
<keyword evidence="6" id="KW-0808">Transferase</keyword>
<dbReference type="Pfam" id="PF14295">
    <property type="entry name" value="PAN_4"/>
    <property type="match status" value="1"/>
</dbReference>
<evidence type="ECO:0000256" key="5">
    <source>
        <dbReference type="ARBA" id="ARBA00022676"/>
    </source>
</evidence>
<dbReference type="STRING" id="329046.A0A1Y2CP39"/>
<evidence type="ECO:0000256" key="13">
    <source>
        <dbReference type="SAM" id="MobiDB-lite"/>
    </source>
</evidence>
<accession>A0A1Y2CP39</accession>
<dbReference type="InterPro" id="IPR003609">
    <property type="entry name" value="Pan_app"/>
</dbReference>
<feature type="coiled-coil region" evidence="12">
    <location>
        <begin position="1398"/>
        <end position="1427"/>
    </location>
</feature>
<dbReference type="SUPFAM" id="SSF48464">
    <property type="entry name" value="ENTH/VHS domain"/>
    <property type="match status" value="1"/>
</dbReference>
<dbReference type="Pfam" id="PF01608">
    <property type="entry name" value="I_LWEQ"/>
    <property type="match status" value="1"/>
</dbReference>
<dbReference type="GO" id="GO:0006897">
    <property type="term" value="P:endocytosis"/>
    <property type="evidence" value="ECO:0007669"/>
    <property type="project" value="InterPro"/>
</dbReference>
<dbReference type="GO" id="GO:0032051">
    <property type="term" value="F:clathrin light chain binding"/>
    <property type="evidence" value="ECO:0007669"/>
    <property type="project" value="TreeGrafter"/>
</dbReference>
<evidence type="ECO:0000256" key="1">
    <source>
        <dbReference type="ARBA" id="ARBA00004496"/>
    </source>
</evidence>
<dbReference type="GO" id="GO:0030136">
    <property type="term" value="C:clathrin-coated vesicle"/>
    <property type="evidence" value="ECO:0007669"/>
    <property type="project" value="TreeGrafter"/>
</dbReference>
<dbReference type="Gene3D" id="3.90.550.50">
    <property type="match status" value="1"/>
</dbReference>
<dbReference type="GO" id="GO:0016020">
    <property type="term" value="C:membrane"/>
    <property type="evidence" value="ECO:0007669"/>
    <property type="project" value="UniProtKB-SubCell"/>
</dbReference>
<dbReference type="PANTHER" id="PTHR10407:SF15">
    <property type="entry name" value="HUNTINGTIN INTERACTING PROTEIN 1"/>
    <property type="match status" value="1"/>
</dbReference>
<dbReference type="PANTHER" id="PTHR10407">
    <property type="entry name" value="HUNTINGTIN INTERACTING PROTEIN 1"/>
    <property type="match status" value="1"/>
</dbReference>
<dbReference type="InterPro" id="IPR002558">
    <property type="entry name" value="ILWEQ_dom"/>
</dbReference>
<keyword evidence="5" id="KW-0328">Glycosyltransferase</keyword>
<feature type="domain" description="I/LWEQ" evidence="14">
    <location>
        <begin position="1200"/>
        <end position="1439"/>
    </location>
</feature>
<dbReference type="Pfam" id="PF02434">
    <property type="entry name" value="Fringe"/>
    <property type="match status" value="1"/>
</dbReference>
<comment type="subcellular location">
    <subcellularLocation>
        <location evidence="1">Cytoplasm</location>
    </subcellularLocation>
    <subcellularLocation>
        <location evidence="2">Membrane</location>
        <topology evidence="2">Single-pass type II membrane protein</topology>
    </subcellularLocation>
</comment>
<reference evidence="15 16" key="1">
    <citation type="submission" date="2016-07" db="EMBL/GenBank/DDBJ databases">
        <title>Pervasive Adenine N6-methylation of Active Genes in Fungi.</title>
        <authorList>
            <consortium name="DOE Joint Genome Institute"/>
            <person name="Mondo S.J."/>
            <person name="Dannebaum R.O."/>
            <person name="Kuo R.C."/>
            <person name="Labutti K."/>
            <person name="Haridas S."/>
            <person name="Kuo A."/>
            <person name="Salamov A."/>
            <person name="Ahrendt S.R."/>
            <person name="Lipzen A."/>
            <person name="Sullivan W."/>
            <person name="Andreopoulos W.B."/>
            <person name="Clum A."/>
            <person name="Lindquist E."/>
            <person name="Daum C."/>
            <person name="Ramamoorthy G.K."/>
            <person name="Gryganskyi A."/>
            <person name="Culley D."/>
            <person name="Magnuson J.K."/>
            <person name="James T.Y."/>
            <person name="O'Malley M.A."/>
            <person name="Stajich J.E."/>
            <person name="Spatafora J.W."/>
            <person name="Visel A."/>
            <person name="Grigoriev I.V."/>
        </authorList>
    </citation>
    <scope>NUCLEOTIDE SEQUENCE [LARGE SCALE GENOMIC DNA]</scope>
    <source>
        <strain evidence="15 16">JEL800</strain>
    </source>
</reference>
<dbReference type="Gene3D" id="3.50.4.10">
    <property type="entry name" value="Hepatocyte Growth Factor"/>
    <property type="match status" value="1"/>
</dbReference>
<dbReference type="InterPro" id="IPR008942">
    <property type="entry name" value="ENTH_VHS"/>
</dbReference>
<evidence type="ECO:0000256" key="9">
    <source>
        <dbReference type="ARBA" id="ARBA00022989"/>
    </source>
</evidence>
<keyword evidence="11" id="KW-0009">Actin-binding</keyword>
<dbReference type="InterPro" id="IPR030224">
    <property type="entry name" value="Sla2_fam"/>
</dbReference>
<evidence type="ECO:0000256" key="8">
    <source>
        <dbReference type="ARBA" id="ARBA00022968"/>
    </source>
</evidence>
<evidence type="ECO:0000256" key="2">
    <source>
        <dbReference type="ARBA" id="ARBA00004606"/>
    </source>
</evidence>
<dbReference type="GO" id="GO:0051015">
    <property type="term" value="F:actin filament binding"/>
    <property type="evidence" value="ECO:0007669"/>
    <property type="project" value="TreeGrafter"/>
</dbReference>
<dbReference type="InterPro" id="IPR003378">
    <property type="entry name" value="Fringe-like_glycosylTrfase"/>
</dbReference>
<dbReference type="InterPro" id="IPR035964">
    <property type="entry name" value="I/LWEQ_dom_sf"/>
</dbReference>
<keyword evidence="12" id="KW-0175">Coiled coil</keyword>
<keyword evidence="10" id="KW-0472">Membrane</keyword>